<gene>
    <name evidence="1" type="ORF">SAMN04488132_10977</name>
</gene>
<dbReference type="AlphaFoldDB" id="A0A1T4QSQ9"/>
<protein>
    <submittedName>
        <fullName evidence="1">Uncharacterized protein</fullName>
    </submittedName>
</protein>
<dbReference type="Proteomes" id="UP000190888">
    <property type="component" value="Unassembled WGS sequence"/>
</dbReference>
<name>A0A1T4QSQ9_9BACT</name>
<organism evidence="1 2">
    <name type="scientific">Sediminibacterium ginsengisoli</name>
    <dbReference type="NCBI Taxonomy" id="413434"/>
    <lineage>
        <taxon>Bacteria</taxon>
        <taxon>Pseudomonadati</taxon>
        <taxon>Bacteroidota</taxon>
        <taxon>Chitinophagia</taxon>
        <taxon>Chitinophagales</taxon>
        <taxon>Chitinophagaceae</taxon>
        <taxon>Sediminibacterium</taxon>
    </lineage>
</organism>
<reference evidence="1 2" key="1">
    <citation type="submission" date="2017-02" db="EMBL/GenBank/DDBJ databases">
        <authorList>
            <person name="Peterson S.W."/>
        </authorList>
    </citation>
    <scope>NUCLEOTIDE SEQUENCE [LARGE SCALE GENOMIC DNA]</scope>
    <source>
        <strain evidence="1 2">DSM 22335</strain>
    </source>
</reference>
<accession>A0A1T4QSQ9</accession>
<evidence type="ECO:0000313" key="1">
    <source>
        <dbReference type="EMBL" id="SKA06706.1"/>
    </source>
</evidence>
<keyword evidence="2" id="KW-1185">Reference proteome</keyword>
<dbReference type="RefSeq" id="WP_078832175.1">
    <property type="nucleotide sequence ID" value="NZ_FUWH01000009.1"/>
</dbReference>
<dbReference type="OrthoDB" id="666099at2"/>
<proteinExistence type="predicted"/>
<sequence length="135" mass="16083">MIKFNEIKIGDYVRAAYEGKEWEGEVVRLNSSEKQVCVQTDVQEFWFDEEHLFPIPLNEASLMALNFSRQPNDDGTVKYMKGPFRIVAPSADDFSHIEMWYREDRRHHPDVHFIHQLQNHYLDMTKVHLTREAVF</sequence>
<dbReference type="EMBL" id="FUWH01000009">
    <property type="protein sequence ID" value="SKA06706.1"/>
    <property type="molecule type" value="Genomic_DNA"/>
</dbReference>
<evidence type="ECO:0000313" key="2">
    <source>
        <dbReference type="Proteomes" id="UP000190888"/>
    </source>
</evidence>